<keyword evidence="1" id="KW-0472">Membrane</keyword>
<accession>A0A376U3Y5</accession>
<sequence length="50" mass="5746">MRWDYWAFGISGLLLIAAIVIMGVRGFNWGLDLPVVRLSKLRSKNRLKLT</sequence>
<keyword evidence="1" id="KW-1133">Transmembrane helix</keyword>
<reference evidence="2 3" key="1">
    <citation type="submission" date="2018-06" db="EMBL/GenBank/DDBJ databases">
        <authorList>
            <consortium name="Pathogen Informatics"/>
            <person name="Doyle S."/>
        </authorList>
    </citation>
    <scope>NUCLEOTIDE SEQUENCE [LARGE SCALE GENOMIC DNA]</scope>
    <source>
        <strain evidence="2 3">NCTC8622</strain>
    </source>
</reference>
<evidence type="ECO:0000256" key="1">
    <source>
        <dbReference type="SAM" id="Phobius"/>
    </source>
</evidence>
<evidence type="ECO:0000313" key="3">
    <source>
        <dbReference type="Proteomes" id="UP000254079"/>
    </source>
</evidence>
<dbReference type="Proteomes" id="UP000254079">
    <property type="component" value="Unassembled WGS sequence"/>
</dbReference>
<keyword evidence="1" id="KW-0812">Transmembrane</keyword>
<feature type="transmembrane region" description="Helical" evidence="1">
    <location>
        <begin position="6"/>
        <end position="27"/>
    </location>
</feature>
<dbReference type="AlphaFoldDB" id="A0A376U3Y5"/>
<gene>
    <name evidence="2" type="primary">secF_1</name>
    <name evidence="2" type="ORF">NCTC8622_03024</name>
</gene>
<protein>
    <submittedName>
        <fullName evidence="2">Preprotein translocase subunit SecF</fullName>
    </submittedName>
</protein>
<evidence type="ECO:0000313" key="2">
    <source>
        <dbReference type="EMBL" id="STI83982.1"/>
    </source>
</evidence>
<organism evidence="2 3">
    <name type="scientific">Escherichia coli</name>
    <dbReference type="NCBI Taxonomy" id="562"/>
    <lineage>
        <taxon>Bacteria</taxon>
        <taxon>Pseudomonadati</taxon>
        <taxon>Pseudomonadota</taxon>
        <taxon>Gammaproteobacteria</taxon>
        <taxon>Enterobacterales</taxon>
        <taxon>Enterobacteriaceae</taxon>
        <taxon>Escherichia</taxon>
    </lineage>
</organism>
<name>A0A376U3Y5_ECOLX</name>
<dbReference type="EMBL" id="UGCP01000002">
    <property type="protein sequence ID" value="STI83982.1"/>
    <property type="molecule type" value="Genomic_DNA"/>
</dbReference>
<proteinExistence type="predicted"/>